<sequence length="317" mass="34869">MRVIRGIGGPHPPTVLTIGNFDGVHRGHQVLLRLVRERADEAHAQAAALTFEPHPREFFAPQAAPPRLSSLREKLLALADSALDRLHVLRFDSRLARLGAEEFIETLLVRGLNVQHLVIGDDFRFGARRSGGLAELLEAGERFGFTVEPVPEVRIDGLRVSSSLIRTLVAEGKLEQAARLLGRPYSIEGRVMHGEKLGRALGFPTANIPLSARRLAPPGVYVCSVVGLAASPLPAVANIGLRPTVGGLTPRLEVHLLDWSGECYGRRVCVAFFHKLREERKFADLDALRAQIGEDVVHARQWHRHHGAAFPLTEDHP</sequence>
<evidence type="ECO:0000256" key="8">
    <source>
        <dbReference type="ARBA" id="ARBA00022741"/>
    </source>
</evidence>
<reference evidence="18" key="1">
    <citation type="submission" date="2015-08" db="EMBL/GenBank/DDBJ databases">
        <authorList>
            <person name="Babu N.S."/>
            <person name="Beckwith C.J."/>
            <person name="Beseler K.G."/>
            <person name="Brison A."/>
            <person name="Carone J.V."/>
            <person name="Caskin T.P."/>
            <person name="Diamond M."/>
            <person name="Durham M.E."/>
            <person name="Foxe J.M."/>
            <person name="Go M."/>
            <person name="Henderson B.A."/>
            <person name="Jones I.B."/>
            <person name="McGettigan J.A."/>
            <person name="Micheletti S.J."/>
            <person name="Nasrallah M.E."/>
            <person name="Ortiz D."/>
            <person name="Piller C.R."/>
            <person name="Privatt S.R."/>
            <person name="Schneider S.L."/>
            <person name="Sharp S."/>
            <person name="Smith T.C."/>
            <person name="Stanton J.D."/>
            <person name="Ullery H.E."/>
            <person name="Wilson R.J."/>
            <person name="Serrano M.G."/>
            <person name="Buck G."/>
            <person name="Lee V."/>
            <person name="Wang Y."/>
            <person name="Carvalho R."/>
            <person name="Voegtly L."/>
            <person name="Shi R."/>
            <person name="Duckworth R."/>
            <person name="Johnson A."/>
            <person name="Loviza R."/>
            <person name="Walstead R."/>
            <person name="Shah Z."/>
            <person name="Kiflezghi M."/>
            <person name="Wade K."/>
            <person name="Ball S.L."/>
            <person name="Bradley K.W."/>
            <person name="Asai D.J."/>
            <person name="Bowman C.A."/>
            <person name="Russell D.A."/>
            <person name="Pope W.H."/>
            <person name="Jacobs-Sera D."/>
            <person name="Hendrix R.W."/>
            <person name="Hatfull G.F."/>
        </authorList>
    </citation>
    <scope>NUCLEOTIDE SEQUENCE [LARGE SCALE GENOMIC DNA]</scope>
    <source>
        <strain evidence="18">JCM 19170</strain>
    </source>
</reference>
<dbReference type="GO" id="GO:0009398">
    <property type="term" value="P:FMN biosynthetic process"/>
    <property type="evidence" value="ECO:0007669"/>
    <property type="project" value="UniProtKB-UniRule"/>
</dbReference>
<keyword evidence="5 15" id="KW-0288">FMN</keyword>
<dbReference type="EMBL" id="CYHH01000005">
    <property type="protein sequence ID" value="CUB07209.1"/>
    <property type="molecule type" value="Genomic_DNA"/>
</dbReference>
<evidence type="ECO:0000256" key="7">
    <source>
        <dbReference type="ARBA" id="ARBA00022695"/>
    </source>
</evidence>
<dbReference type="InterPro" id="IPR015864">
    <property type="entry name" value="FAD_synthase"/>
</dbReference>
<dbReference type="UniPathway" id="UPA00276">
    <property type="reaction ID" value="UER00406"/>
</dbReference>
<evidence type="ECO:0000256" key="13">
    <source>
        <dbReference type="ARBA" id="ARBA00047880"/>
    </source>
</evidence>
<evidence type="ECO:0000256" key="15">
    <source>
        <dbReference type="PIRNR" id="PIRNR004491"/>
    </source>
</evidence>
<dbReference type="OrthoDB" id="5289144at2"/>
<keyword evidence="12" id="KW-0511">Multifunctional enzyme</keyword>
<dbReference type="Pfam" id="PF06574">
    <property type="entry name" value="FAD_syn"/>
    <property type="match status" value="1"/>
</dbReference>
<dbReference type="PANTHER" id="PTHR22749:SF6">
    <property type="entry name" value="RIBOFLAVIN KINASE"/>
    <property type="match status" value="1"/>
</dbReference>
<comment type="pathway">
    <text evidence="2 15">Cofactor biosynthesis; FAD biosynthesis; FAD from FMN: step 1/1.</text>
</comment>
<dbReference type="NCBIfam" id="NF004163">
    <property type="entry name" value="PRK05627.1-6"/>
    <property type="match status" value="1"/>
</dbReference>
<evidence type="ECO:0000256" key="4">
    <source>
        <dbReference type="ARBA" id="ARBA00022630"/>
    </source>
</evidence>
<evidence type="ECO:0000259" key="16">
    <source>
        <dbReference type="SMART" id="SM00904"/>
    </source>
</evidence>
<dbReference type="Proteomes" id="UP000182108">
    <property type="component" value="Unassembled WGS sequence"/>
</dbReference>
<dbReference type="PANTHER" id="PTHR22749">
    <property type="entry name" value="RIBOFLAVIN KINASE/FMN ADENYLYLTRANSFERASE"/>
    <property type="match status" value="1"/>
</dbReference>
<keyword evidence="8 15" id="KW-0547">Nucleotide-binding</keyword>
<evidence type="ECO:0000256" key="10">
    <source>
        <dbReference type="ARBA" id="ARBA00022827"/>
    </source>
</evidence>
<gene>
    <name evidence="17" type="ORF">Ga0061068_105112</name>
</gene>
<evidence type="ECO:0000256" key="5">
    <source>
        <dbReference type="ARBA" id="ARBA00022643"/>
    </source>
</evidence>
<dbReference type="SUPFAM" id="SSF52374">
    <property type="entry name" value="Nucleotidylyl transferase"/>
    <property type="match status" value="1"/>
</dbReference>
<dbReference type="InterPro" id="IPR023468">
    <property type="entry name" value="Riboflavin_kinase"/>
</dbReference>
<dbReference type="NCBIfam" id="NF004162">
    <property type="entry name" value="PRK05627.1-5"/>
    <property type="match status" value="1"/>
</dbReference>
<keyword evidence="7 15" id="KW-0548">Nucleotidyltransferase</keyword>
<feature type="domain" description="Riboflavin kinase" evidence="16">
    <location>
        <begin position="180"/>
        <end position="304"/>
    </location>
</feature>
<accession>A0A0K6IVY9</accession>
<dbReference type="InterPro" id="IPR014729">
    <property type="entry name" value="Rossmann-like_a/b/a_fold"/>
</dbReference>
<dbReference type="SMART" id="SM00904">
    <property type="entry name" value="Flavokinase"/>
    <property type="match status" value="1"/>
</dbReference>
<organism evidence="17 18">
    <name type="scientific">Tepidiphilus thermophilus</name>
    <dbReference type="NCBI Taxonomy" id="876478"/>
    <lineage>
        <taxon>Bacteria</taxon>
        <taxon>Pseudomonadati</taxon>
        <taxon>Pseudomonadota</taxon>
        <taxon>Hydrogenophilia</taxon>
        <taxon>Hydrogenophilales</taxon>
        <taxon>Hydrogenophilaceae</taxon>
        <taxon>Tepidiphilus</taxon>
    </lineage>
</organism>
<proteinExistence type="inferred from homology"/>
<evidence type="ECO:0000313" key="18">
    <source>
        <dbReference type="Proteomes" id="UP000182108"/>
    </source>
</evidence>
<keyword evidence="4 15" id="KW-0285">Flavoprotein</keyword>
<evidence type="ECO:0000313" key="17">
    <source>
        <dbReference type="EMBL" id="CUB07209.1"/>
    </source>
</evidence>
<evidence type="ECO:0000256" key="2">
    <source>
        <dbReference type="ARBA" id="ARBA00004726"/>
    </source>
</evidence>
<keyword evidence="10 15" id="KW-0274">FAD</keyword>
<dbReference type="Gene3D" id="3.40.50.620">
    <property type="entry name" value="HUPs"/>
    <property type="match status" value="1"/>
</dbReference>
<dbReference type="EC" id="2.7.1.26" evidence="15"/>
<dbReference type="FunFam" id="3.40.50.620:FF:000021">
    <property type="entry name" value="Riboflavin biosynthesis protein"/>
    <property type="match status" value="1"/>
</dbReference>
<dbReference type="CDD" id="cd02064">
    <property type="entry name" value="FAD_synthetase_N"/>
    <property type="match status" value="1"/>
</dbReference>
<dbReference type="GO" id="GO:0006747">
    <property type="term" value="P:FAD biosynthetic process"/>
    <property type="evidence" value="ECO:0007669"/>
    <property type="project" value="UniProtKB-UniRule"/>
</dbReference>
<comment type="similarity">
    <text evidence="15">Belongs to the ribF family.</text>
</comment>
<dbReference type="EC" id="2.7.7.2" evidence="15"/>
<evidence type="ECO:0000256" key="9">
    <source>
        <dbReference type="ARBA" id="ARBA00022777"/>
    </source>
</evidence>
<evidence type="ECO:0000256" key="3">
    <source>
        <dbReference type="ARBA" id="ARBA00005201"/>
    </source>
</evidence>
<keyword evidence="18" id="KW-1185">Reference proteome</keyword>
<evidence type="ECO:0000256" key="12">
    <source>
        <dbReference type="ARBA" id="ARBA00023268"/>
    </source>
</evidence>
<dbReference type="AlphaFoldDB" id="A0A0K6IVY9"/>
<dbReference type="PIRSF" id="PIRSF004491">
    <property type="entry name" value="FAD_Synth"/>
    <property type="match status" value="1"/>
</dbReference>
<dbReference type="SUPFAM" id="SSF82114">
    <property type="entry name" value="Riboflavin kinase-like"/>
    <property type="match status" value="1"/>
</dbReference>
<dbReference type="NCBIfam" id="NF004159">
    <property type="entry name" value="PRK05627.1-2"/>
    <property type="match status" value="1"/>
</dbReference>
<dbReference type="GO" id="GO:0009231">
    <property type="term" value="P:riboflavin biosynthetic process"/>
    <property type="evidence" value="ECO:0007669"/>
    <property type="project" value="InterPro"/>
</dbReference>
<dbReference type="NCBIfam" id="NF004160">
    <property type="entry name" value="PRK05627.1-3"/>
    <property type="match status" value="1"/>
</dbReference>
<protein>
    <recommendedName>
        <fullName evidence="15">Riboflavin biosynthesis protein</fullName>
    </recommendedName>
    <domain>
        <recommendedName>
            <fullName evidence="15">Riboflavin kinase</fullName>
            <ecNumber evidence="15">2.7.1.26</ecNumber>
        </recommendedName>
        <alternativeName>
            <fullName evidence="15">Flavokinase</fullName>
        </alternativeName>
    </domain>
    <domain>
        <recommendedName>
            <fullName evidence="15">FMN adenylyltransferase</fullName>
            <ecNumber evidence="15">2.7.7.2</ecNumber>
        </recommendedName>
        <alternativeName>
            <fullName evidence="15">FAD pyrophosphorylase</fullName>
        </alternativeName>
        <alternativeName>
            <fullName evidence="15">FAD synthase</fullName>
        </alternativeName>
    </domain>
</protein>
<comment type="catalytic activity">
    <reaction evidence="13 15">
        <text>riboflavin + ATP = FMN + ADP + H(+)</text>
        <dbReference type="Rhea" id="RHEA:14357"/>
        <dbReference type="ChEBI" id="CHEBI:15378"/>
        <dbReference type="ChEBI" id="CHEBI:30616"/>
        <dbReference type="ChEBI" id="CHEBI:57986"/>
        <dbReference type="ChEBI" id="CHEBI:58210"/>
        <dbReference type="ChEBI" id="CHEBI:456216"/>
        <dbReference type="EC" id="2.7.1.26"/>
    </reaction>
</comment>
<dbReference type="NCBIfam" id="TIGR00083">
    <property type="entry name" value="ribF"/>
    <property type="match status" value="1"/>
</dbReference>
<evidence type="ECO:0000256" key="14">
    <source>
        <dbReference type="ARBA" id="ARBA00049494"/>
    </source>
</evidence>
<dbReference type="InterPro" id="IPR002606">
    <property type="entry name" value="Riboflavin_kinase_bac"/>
</dbReference>
<keyword evidence="11 15" id="KW-0067">ATP-binding</keyword>
<dbReference type="UniPathway" id="UPA00277">
    <property type="reaction ID" value="UER00407"/>
</dbReference>
<dbReference type="GO" id="GO:0008531">
    <property type="term" value="F:riboflavin kinase activity"/>
    <property type="evidence" value="ECO:0007669"/>
    <property type="project" value="UniProtKB-UniRule"/>
</dbReference>
<dbReference type="RefSeq" id="WP_055423503.1">
    <property type="nucleotide sequence ID" value="NZ_CYHH01000005.1"/>
</dbReference>
<keyword evidence="9 15" id="KW-0418">Kinase</keyword>
<dbReference type="InterPro" id="IPR015865">
    <property type="entry name" value="Riboflavin_kinase_bac/euk"/>
</dbReference>
<comment type="catalytic activity">
    <reaction evidence="14 15">
        <text>FMN + ATP + H(+) = FAD + diphosphate</text>
        <dbReference type="Rhea" id="RHEA:17237"/>
        <dbReference type="ChEBI" id="CHEBI:15378"/>
        <dbReference type="ChEBI" id="CHEBI:30616"/>
        <dbReference type="ChEBI" id="CHEBI:33019"/>
        <dbReference type="ChEBI" id="CHEBI:57692"/>
        <dbReference type="ChEBI" id="CHEBI:58210"/>
        <dbReference type="EC" id="2.7.7.2"/>
    </reaction>
</comment>
<evidence type="ECO:0000256" key="1">
    <source>
        <dbReference type="ARBA" id="ARBA00002121"/>
    </source>
</evidence>
<comment type="function">
    <text evidence="1">Catalyzes the phosphorylation of riboflavin to FMN followed by the adenylation of FMN to FAD.</text>
</comment>
<dbReference type="Gene3D" id="2.40.30.30">
    <property type="entry name" value="Riboflavin kinase-like"/>
    <property type="match status" value="1"/>
</dbReference>
<dbReference type="InterPro" id="IPR023465">
    <property type="entry name" value="Riboflavin_kinase_dom_sf"/>
</dbReference>
<comment type="pathway">
    <text evidence="3 15">Cofactor biosynthesis; FMN biosynthesis; FMN from riboflavin (ATP route): step 1/1.</text>
</comment>
<evidence type="ECO:0000256" key="11">
    <source>
        <dbReference type="ARBA" id="ARBA00022840"/>
    </source>
</evidence>
<evidence type="ECO:0000256" key="6">
    <source>
        <dbReference type="ARBA" id="ARBA00022679"/>
    </source>
</evidence>
<dbReference type="GO" id="GO:0005524">
    <property type="term" value="F:ATP binding"/>
    <property type="evidence" value="ECO:0007669"/>
    <property type="project" value="UniProtKB-UniRule"/>
</dbReference>
<dbReference type="Pfam" id="PF01687">
    <property type="entry name" value="Flavokinase"/>
    <property type="match status" value="1"/>
</dbReference>
<keyword evidence="6 15" id="KW-0808">Transferase</keyword>
<name>A0A0K6IVY9_9PROT</name>
<dbReference type="GO" id="GO:0003919">
    <property type="term" value="F:FMN adenylyltransferase activity"/>
    <property type="evidence" value="ECO:0007669"/>
    <property type="project" value="UniProtKB-UniRule"/>
</dbReference>